<comment type="caution">
    <text evidence="2">The sequence shown here is derived from an EMBL/GenBank/DDBJ whole genome shotgun (WGS) entry which is preliminary data.</text>
</comment>
<sequence>MDDLVAHVKAAAATADEAGRKKIIDDLRDLSIELETPWDSMQRIMYLQFQLTGAQIGCDMKLFEIIAAKKEPMTIDQLSSETESDPAFLARFLRYLTSSPRLWLKIVSKGGIGHYFYSLGPTLQATPDYLAERKYKDITDNTCAPAQIAFNTNVPYFYWVQKQPRLVNYFGDFMAGQRGEMSSWLSKYPVEEETKNWDPKEPVFVDVGGGFGHKCLELRTEKPGVSGRVILQDLDHAIENALPMKDVELEVHDFFYSSSSQRCKILLYAQHPP</sequence>
<dbReference type="Pfam" id="PF08100">
    <property type="entry name" value="Dimerisation"/>
    <property type="match status" value="1"/>
</dbReference>
<evidence type="ECO:0000259" key="1">
    <source>
        <dbReference type="Pfam" id="PF08100"/>
    </source>
</evidence>
<dbReference type="InterPro" id="IPR036388">
    <property type="entry name" value="WH-like_DNA-bd_sf"/>
</dbReference>
<evidence type="ECO:0000313" key="3">
    <source>
        <dbReference type="Proteomes" id="UP000249056"/>
    </source>
</evidence>
<organism evidence="2 3">
    <name type="scientific">Monilinia fructigena</name>
    <dbReference type="NCBI Taxonomy" id="38457"/>
    <lineage>
        <taxon>Eukaryota</taxon>
        <taxon>Fungi</taxon>
        <taxon>Dikarya</taxon>
        <taxon>Ascomycota</taxon>
        <taxon>Pezizomycotina</taxon>
        <taxon>Leotiomycetes</taxon>
        <taxon>Helotiales</taxon>
        <taxon>Sclerotiniaceae</taxon>
        <taxon>Monilinia</taxon>
    </lineage>
</organism>
<dbReference type="AlphaFoldDB" id="A0A395J9B9"/>
<proteinExistence type="predicted"/>
<accession>A0A395J9B9</accession>
<dbReference type="EMBL" id="QKRW01000002">
    <property type="protein sequence ID" value="RAL68233.1"/>
    <property type="molecule type" value="Genomic_DNA"/>
</dbReference>
<dbReference type="OrthoDB" id="2410195at2759"/>
<dbReference type="SUPFAM" id="SSF53335">
    <property type="entry name" value="S-adenosyl-L-methionine-dependent methyltransferases"/>
    <property type="match status" value="1"/>
</dbReference>
<dbReference type="InterPro" id="IPR012967">
    <property type="entry name" value="COMT_dimerisation"/>
</dbReference>
<dbReference type="GO" id="GO:0046983">
    <property type="term" value="F:protein dimerization activity"/>
    <property type="evidence" value="ECO:0007669"/>
    <property type="project" value="InterPro"/>
</dbReference>
<evidence type="ECO:0000313" key="2">
    <source>
        <dbReference type="EMBL" id="RAL68233.1"/>
    </source>
</evidence>
<dbReference type="SUPFAM" id="SSF46785">
    <property type="entry name" value="Winged helix' DNA-binding domain"/>
    <property type="match status" value="1"/>
</dbReference>
<gene>
    <name evidence="2" type="ORF">DID88_008936</name>
</gene>
<dbReference type="PANTHER" id="PTHR43712">
    <property type="entry name" value="PUTATIVE (AFU_ORTHOLOGUE AFUA_4G14580)-RELATED"/>
    <property type="match status" value="1"/>
</dbReference>
<protein>
    <recommendedName>
        <fullName evidence="1">O-methyltransferase dimerisation domain-containing protein</fullName>
    </recommendedName>
</protein>
<reference evidence="2 3" key="1">
    <citation type="submission" date="2018-06" db="EMBL/GenBank/DDBJ databases">
        <title>Genome Sequence of the Brown Rot Fungal Pathogen Monilinia fructigena.</title>
        <authorList>
            <person name="Landi L."/>
            <person name="De Miccolis Angelini R.M."/>
            <person name="Pollastro S."/>
            <person name="Abate D."/>
            <person name="Faretra F."/>
            <person name="Romanazzi G."/>
        </authorList>
    </citation>
    <scope>NUCLEOTIDE SEQUENCE [LARGE SCALE GENOMIC DNA]</scope>
    <source>
        <strain evidence="2 3">Mfrg269</strain>
    </source>
</reference>
<dbReference type="InterPro" id="IPR036390">
    <property type="entry name" value="WH_DNA-bd_sf"/>
</dbReference>
<dbReference type="PANTHER" id="PTHR43712:SF1">
    <property type="entry name" value="HYPOTHETICAL O-METHYLTRANSFERASE (EUROFUNG)-RELATED"/>
    <property type="match status" value="1"/>
</dbReference>
<dbReference type="Gene3D" id="1.10.10.10">
    <property type="entry name" value="Winged helix-like DNA-binding domain superfamily/Winged helix DNA-binding domain"/>
    <property type="match status" value="1"/>
</dbReference>
<dbReference type="InterPro" id="IPR029063">
    <property type="entry name" value="SAM-dependent_MTases_sf"/>
</dbReference>
<name>A0A395J9B9_9HELO</name>
<keyword evidence="3" id="KW-1185">Reference proteome</keyword>
<dbReference type="Gene3D" id="3.40.50.150">
    <property type="entry name" value="Vaccinia Virus protein VP39"/>
    <property type="match status" value="1"/>
</dbReference>
<feature type="domain" description="O-methyltransferase dimerisation" evidence="1">
    <location>
        <begin position="58"/>
        <end position="101"/>
    </location>
</feature>
<dbReference type="Proteomes" id="UP000249056">
    <property type="component" value="Unassembled WGS sequence"/>
</dbReference>